<evidence type="ECO:0000313" key="3">
    <source>
        <dbReference type="EMBL" id="POM25842.1"/>
    </source>
</evidence>
<dbReference type="AlphaFoldDB" id="A0A2P4ULB2"/>
<keyword evidence="4" id="KW-1185">Reference proteome</keyword>
<dbReference type="Pfam" id="PF20611">
    <property type="entry name" value="DUF6801"/>
    <property type="match status" value="1"/>
</dbReference>
<feature type="domain" description="DUF6801" evidence="2">
    <location>
        <begin position="48"/>
        <end position="201"/>
    </location>
</feature>
<accession>A0A2P4ULB2</accession>
<dbReference type="RefSeq" id="WP_103560897.1">
    <property type="nucleotide sequence ID" value="NZ_MTBP01000001.1"/>
</dbReference>
<name>A0A2P4ULB2_9ACTN</name>
<protein>
    <recommendedName>
        <fullName evidence="2">DUF6801 domain-containing protein</fullName>
    </recommendedName>
</protein>
<feature type="signal peptide" evidence="1">
    <location>
        <begin position="1"/>
        <end position="35"/>
    </location>
</feature>
<dbReference type="Proteomes" id="UP000242367">
    <property type="component" value="Unassembled WGS sequence"/>
</dbReference>
<reference evidence="3 4" key="1">
    <citation type="journal article" date="2017" name="Chemistry">
        <title>Isolation, Biosynthesis and Chemical Modifications of Rubterolones A-F: Rare Tropolone Alkaloids from Actinomadura sp. 5-2.</title>
        <authorList>
            <person name="Guo H."/>
            <person name="Benndorf R."/>
            <person name="Leichnitz D."/>
            <person name="Klassen J.L."/>
            <person name="Vollmers J."/>
            <person name="Gorls H."/>
            <person name="Steinacker M."/>
            <person name="Weigel C."/>
            <person name="Dahse H.M."/>
            <person name="Kaster A.K."/>
            <person name="de Beer Z.W."/>
            <person name="Poulsen M."/>
            <person name="Beemelmanns C."/>
        </authorList>
    </citation>
    <scope>NUCLEOTIDE SEQUENCE [LARGE SCALE GENOMIC DNA]</scope>
    <source>
        <strain evidence="3 4">5-2</strain>
    </source>
</reference>
<feature type="chain" id="PRO_5015179353" description="DUF6801 domain-containing protein" evidence="1">
    <location>
        <begin position="36"/>
        <end position="404"/>
    </location>
</feature>
<evidence type="ECO:0000256" key="1">
    <source>
        <dbReference type="SAM" id="SignalP"/>
    </source>
</evidence>
<evidence type="ECO:0000259" key="2">
    <source>
        <dbReference type="Pfam" id="PF20611"/>
    </source>
</evidence>
<sequence length="404" mass="41131" precursor="true">MNLNNKGIRKSLILSAATGLAIGAAGVAGVGAASAATGVQAAATKSLTYNCTYPLIGSRSVKVDIDTNVPSKLGVGQYTNDIQIKFKATLGADTTDGLKAVGGASIAGAANAKAAVQGPGQNVSVNVNNAFPETKIPDSGSFTLEGYGEAPAIGFDQAGHVTAALTSMEFTVLVKKADGSPSALGEFKAPCTLASGQDATIVSADIVQGDQPLGDPWQKPSYFPYQATGAKTGTLNYGFNLNGSSYIKGPNGTVPINGGINVAVDGGSGAITGQLNLQKTKGMMSILGFLPVEATVDFQQVGDTVGTFANGQIKTTSTMYIKLPSFTLFGIPLGGGDQCRAKDPSKIQMQSNDGVFFNPLVGGPFKAPNYSIAELENCGLINGILSIFASQSGNTIDLKLSPKA</sequence>
<evidence type="ECO:0000313" key="4">
    <source>
        <dbReference type="Proteomes" id="UP000242367"/>
    </source>
</evidence>
<keyword evidence="1" id="KW-0732">Signal</keyword>
<organism evidence="3 4">
    <name type="scientific">Actinomadura rubteroloni</name>
    <dbReference type="NCBI Taxonomy" id="1926885"/>
    <lineage>
        <taxon>Bacteria</taxon>
        <taxon>Bacillati</taxon>
        <taxon>Actinomycetota</taxon>
        <taxon>Actinomycetes</taxon>
        <taxon>Streptosporangiales</taxon>
        <taxon>Thermomonosporaceae</taxon>
        <taxon>Actinomadura</taxon>
    </lineage>
</organism>
<dbReference type="InterPro" id="IPR046542">
    <property type="entry name" value="DUF6801"/>
</dbReference>
<dbReference type="EMBL" id="MTBP01000001">
    <property type="protein sequence ID" value="POM25842.1"/>
    <property type="molecule type" value="Genomic_DNA"/>
</dbReference>
<proteinExistence type="predicted"/>
<gene>
    <name evidence="3" type="ORF">BTM25_02250</name>
</gene>
<comment type="caution">
    <text evidence="3">The sequence shown here is derived from an EMBL/GenBank/DDBJ whole genome shotgun (WGS) entry which is preliminary data.</text>
</comment>